<evidence type="ECO:0000256" key="13">
    <source>
        <dbReference type="ARBA" id="ARBA00023211"/>
    </source>
</evidence>
<keyword evidence="7 16" id="KW-0436">Ligase</keyword>
<dbReference type="Pfam" id="PF02769">
    <property type="entry name" value="AIRS_C"/>
    <property type="match status" value="1"/>
</dbReference>
<dbReference type="InterPro" id="IPR016185">
    <property type="entry name" value="PreATP-grasp_dom_sf"/>
</dbReference>
<dbReference type="InterPro" id="IPR004733">
    <property type="entry name" value="PurM_cligase"/>
</dbReference>
<dbReference type="PANTHER" id="PTHR10520">
    <property type="entry name" value="TRIFUNCTIONAL PURINE BIOSYNTHETIC PROTEIN ADENOSINE-3-RELATED"/>
    <property type="match status" value="1"/>
</dbReference>
<feature type="region of interest" description="Disordered" evidence="17">
    <location>
        <begin position="844"/>
        <end position="904"/>
    </location>
</feature>
<dbReference type="HAMAP" id="MF_01930">
    <property type="entry name" value="PurN"/>
    <property type="match status" value="1"/>
</dbReference>
<dbReference type="CDD" id="cd08645">
    <property type="entry name" value="FMT_core_GART"/>
    <property type="match status" value="1"/>
</dbReference>
<comment type="similarity">
    <text evidence="5 16">In the C-terminal section; belongs to the GART family.</text>
</comment>
<reference evidence="19 20" key="1">
    <citation type="submission" date="2020-10" db="EMBL/GenBank/DDBJ databases">
        <authorList>
            <person name="Klimov P.B."/>
            <person name="Dyachkov S.M."/>
            <person name="Chetverikov P.E."/>
        </authorList>
    </citation>
    <scope>NUCLEOTIDE SEQUENCE [LARGE SCALE GENOMIC DNA]</scope>
    <source>
        <strain evidence="19">BMOC 18-1129-001#AD2665</strain>
        <tissue evidence="19">Entire mites</tissue>
    </source>
</reference>
<dbReference type="PROSITE" id="PS00373">
    <property type="entry name" value="GART"/>
    <property type="match status" value="1"/>
</dbReference>
<comment type="similarity">
    <text evidence="4 16">In the N-terminal section; belongs to the GARS family.</text>
</comment>
<dbReference type="SUPFAM" id="SSF56059">
    <property type="entry name" value="Glutathione synthetase ATP-binding domain-like"/>
    <property type="match status" value="1"/>
</dbReference>
<feature type="domain" description="ATP-grasp" evidence="18">
    <location>
        <begin position="113"/>
        <end position="339"/>
    </location>
</feature>
<evidence type="ECO:0000256" key="12">
    <source>
        <dbReference type="ARBA" id="ARBA00022840"/>
    </source>
</evidence>
<comment type="caution">
    <text evidence="19">The sequence shown here is derived from an EMBL/GenBank/DDBJ whole genome shotgun (WGS) entry which is preliminary data.</text>
</comment>
<dbReference type="Pfam" id="PF02844">
    <property type="entry name" value="GARS_N"/>
    <property type="match status" value="1"/>
</dbReference>
<dbReference type="InterPro" id="IPR004607">
    <property type="entry name" value="GART"/>
</dbReference>
<dbReference type="InterPro" id="IPR036921">
    <property type="entry name" value="PurM-like_N_sf"/>
</dbReference>
<dbReference type="HAMAP" id="MF_00741">
    <property type="entry name" value="AIRS"/>
    <property type="match status" value="1"/>
</dbReference>
<dbReference type="EC" id="6.3.3.1" evidence="16"/>
<dbReference type="SMART" id="SM01209">
    <property type="entry name" value="GARS_A"/>
    <property type="match status" value="1"/>
</dbReference>
<dbReference type="InterPro" id="IPR020561">
    <property type="entry name" value="PRibGlycinamid_synth_ATP-grasp"/>
</dbReference>
<evidence type="ECO:0000256" key="2">
    <source>
        <dbReference type="ARBA" id="ARBA00005054"/>
    </source>
</evidence>
<name>A0ABQ7SCA1_9ACAR</name>
<dbReference type="Gene3D" id="3.90.650.10">
    <property type="entry name" value="PurM-like C-terminal domain"/>
    <property type="match status" value="1"/>
</dbReference>
<dbReference type="InterPro" id="IPR037123">
    <property type="entry name" value="PRibGlycinamide_synth_C_sf"/>
</dbReference>
<dbReference type="Gene3D" id="3.40.50.170">
    <property type="entry name" value="Formyl transferase, N-terminal domain"/>
    <property type="match status" value="1"/>
</dbReference>
<evidence type="ECO:0000256" key="17">
    <source>
        <dbReference type="SAM" id="MobiDB-lite"/>
    </source>
</evidence>
<protein>
    <recommendedName>
        <fullName evidence="16">Trifunctional purine biosynthetic protein adenosine-3</fullName>
    </recommendedName>
    <domain>
        <recommendedName>
            <fullName evidence="16">Phosphoribosylamine--glycine ligase</fullName>
            <ecNumber evidence="16">6.3.4.13</ecNumber>
        </recommendedName>
        <alternativeName>
            <fullName evidence="16">Glycinamide ribonucleotide synthetase</fullName>
            <shortName evidence="16">GARS</shortName>
        </alternativeName>
        <alternativeName>
            <fullName evidence="16">Phosphoribosylglycinamide synthetase</fullName>
        </alternativeName>
    </domain>
    <domain>
        <recommendedName>
            <fullName evidence="16">Phosphoribosylformylglycinamidine cyclo-ligase</fullName>
            <ecNumber evidence="16">6.3.3.1</ecNumber>
        </recommendedName>
        <alternativeName>
            <fullName evidence="16">AIR synthase</fullName>
            <shortName evidence="16">AIRS</shortName>
        </alternativeName>
        <alternativeName>
            <fullName evidence="16">Phosphoribosyl-aminoimidazole synthetase</fullName>
        </alternativeName>
    </domain>
    <domain>
        <recommendedName>
            <fullName evidence="16">Phosphoribosylglycinamide formyltransferase</fullName>
            <ecNumber evidence="16">2.1.2.2</ecNumber>
        </recommendedName>
        <alternativeName>
            <fullName evidence="16">5'-phosphoribosylglycinamide transformylase</fullName>
        </alternativeName>
        <alternativeName>
            <fullName evidence="16">GAR transformylase</fullName>
            <shortName evidence="16">GART</shortName>
        </alternativeName>
    </domain>
</protein>
<dbReference type="InterPro" id="IPR020559">
    <property type="entry name" value="PRibGlycinamide_synth_CS"/>
</dbReference>
<comment type="pathway">
    <text evidence="2 16">Purine metabolism; IMP biosynthesis via de novo pathway; N(2)-formyl-N(1)-(5-phospho-D-ribosyl)glycinamide from N(1)-(5-phospho-D-ribosyl)glycinamide (10-formyl THF route): step 1/1.</text>
</comment>
<dbReference type="EMBL" id="JAIFTH010000039">
    <property type="protein sequence ID" value="KAG9511045.1"/>
    <property type="molecule type" value="Genomic_DNA"/>
</dbReference>
<dbReference type="SUPFAM" id="SSF53328">
    <property type="entry name" value="Formyltransferase"/>
    <property type="match status" value="1"/>
</dbReference>
<evidence type="ECO:0000256" key="1">
    <source>
        <dbReference type="ARBA" id="ARBA00004686"/>
    </source>
</evidence>
<comment type="similarity">
    <text evidence="6 16">In the central section; belongs to the AIR synthase family.</text>
</comment>
<dbReference type="NCBIfam" id="TIGR00877">
    <property type="entry name" value="purD"/>
    <property type="match status" value="1"/>
</dbReference>
<dbReference type="CDD" id="cd02196">
    <property type="entry name" value="PurM"/>
    <property type="match status" value="1"/>
</dbReference>
<dbReference type="Pfam" id="PF02843">
    <property type="entry name" value="GARS_C"/>
    <property type="match status" value="1"/>
</dbReference>
<dbReference type="Gene3D" id="3.90.600.10">
    <property type="entry name" value="Phosphoribosylglycinamide synthetase, C-terminal domain"/>
    <property type="match status" value="1"/>
</dbReference>
<evidence type="ECO:0000256" key="11">
    <source>
        <dbReference type="ARBA" id="ARBA00022755"/>
    </source>
</evidence>
<dbReference type="SUPFAM" id="SSF56042">
    <property type="entry name" value="PurM C-terminal domain-like"/>
    <property type="match status" value="1"/>
</dbReference>
<dbReference type="SUPFAM" id="SSF51246">
    <property type="entry name" value="Rudiment single hybrid motif"/>
    <property type="match status" value="1"/>
</dbReference>
<dbReference type="Pfam" id="PF00586">
    <property type="entry name" value="AIRS"/>
    <property type="match status" value="1"/>
</dbReference>
<evidence type="ECO:0000256" key="6">
    <source>
        <dbReference type="ARBA" id="ARBA00008696"/>
    </source>
</evidence>
<dbReference type="InterPro" id="IPR010918">
    <property type="entry name" value="PurM-like_C_dom"/>
</dbReference>
<evidence type="ECO:0000313" key="19">
    <source>
        <dbReference type="EMBL" id="KAG9511045.1"/>
    </source>
</evidence>
<dbReference type="NCBIfam" id="TIGR00878">
    <property type="entry name" value="purM"/>
    <property type="match status" value="1"/>
</dbReference>
<dbReference type="InterPro" id="IPR036477">
    <property type="entry name" value="Formyl_transf_N_sf"/>
</dbReference>
<evidence type="ECO:0000256" key="14">
    <source>
        <dbReference type="ARBA" id="ARBA00023268"/>
    </source>
</evidence>
<evidence type="ECO:0000259" key="18">
    <source>
        <dbReference type="PROSITE" id="PS50975"/>
    </source>
</evidence>
<organism evidence="19 20">
    <name type="scientific">Fragariocoptes setiger</name>
    <dbReference type="NCBI Taxonomy" id="1670756"/>
    <lineage>
        <taxon>Eukaryota</taxon>
        <taxon>Metazoa</taxon>
        <taxon>Ecdysozoa</taxon>
        <taxon>Arthropoda</taxon>
        <taxon>Chelicerata</taxon>
        <taxon>Arachnida</taxon>
        <taxon>Acari</taxon>
        <taxon>Acariformes</taxon>
        <taxon>Trombidiformes</taxon>
        <taxon>Prostigmata</taxon>
        <taxon>Eupodina</taxon>
        <taxon>Eriophyoidea</taxon>
        <taxon>Phytoptidae</taxon>
        <taxon>Fragariocoptes</taxon>
    </lineage>
</organism>
<evidence type="ECO:0000256" key="16">
    <source>
        <dbReference type="RuleBase" id="RU363089"/>
    </source>
</evidence>
<dbReference type="Proteomes" id="UP000825002">
    <property type="component" value="Unassembled WGS sequence"/>
</dbReference>
<evidence type="ECO:0000256" key="7">
    <source>
        <dbReference type="ARBA" id="ARBA00022598"/>
    </source>
</evidence>
<accession>A0ABQ7SCA1</accession>
<dbReference type="InterPro" id="IPR011761">
    <property type="entry name" value="ATP-grasp"/>
</dbReference>
<evidence type="ECO:0000256" key="4">
    <source>
        <dbReference type="ARBA" id="ARBA00007423"/>
    </source>
</evidence>
<dbReference type="InterPro" id="IPR001555">
    <property type="entry name" value="GART_AS"/>
</dbReference>
<evidence type="ECO:0000256" key="5">
    <source>
        <dbReference type="ARBA" id="ARBA00008630"/>
    </source>
</evidence>
<comment type="catalytic activity">
    <reaction evidence="16">
        <text>N(1)-(5-phospho-beta-D-ribosyl)glycinamide + (6R)-10-formyltetrahydrofolate = N(2)-formyl-N(1)-(5-phospho-beta-D-ribosyl)glycinamide + (6S)-5,6,7,8-tetrahydrofolate + H(+)</text>
        <dbReference type="Rhea" id="RHEA:15053"/>
        <dbReference type="ChEBI" id="CHEBI:15378"/>
        <dbReference type="ChEBI" id="CHEBI:57453"/>
        <dbReference type="ChEBI" id="CHEBI:143788"/>
        <dbReference type="ChEBI" id="CHEBI:147286"/>
        <dbReference type="ChEBI" id="CHEBI:195366"/>
        <dbReference type="EC" id="2.1.2.2"/>
    </reaction>
</comment>
<dbReference type="Gene3D" id="3.30.1490.20">
    <property type="entry name" value="ATP-grasp fold, A domain"/>
    <property type="match status" value="1"/>
</dbReference>
<keyword evidence="13 16" id="KW-0464">Manganese</keyword>
<gene>
    <name evidence="19" type="primary">Gart</name>
    <name evidence="19" type="ORF">GZH46_00397</name>
</gene>
<dbReference type="InterPro" id="IPR036676">
    <property type="entry name" value="PurM-like_C_sf"/>
</dbReference>
<comment type="catalytic activity">
    <reaction evidence="16">
        <text>5-phospho-beta-D-ribosylamine + glycine + ATP = N(1)-(5-phospho-beta-D-ribosyl)glycinamide + ADP + phosphate + H(+)</text>
        <dbReference type="Rhea" id="RHEA:17453"/>
        <dbReference type="ChEBI" id="CHEBI:15378"/>
        <dbReference type="ChEBI" id="CHEBI:30616"/>
        <dbReference type="ChEBI" id="CHEBI:43474"/>
        <dbReference type="ChEBI" id="CHEBI:57305"/>
        <dbReference type="ChEBI" id="CHEBI:58681"/>
        <dbReference type="ChEBI" id="CHEBI:143788"/>
        <dbReference type="ChEBI" id="CHEBI:456216"/>
        <dbReference type="EC" id="6.3.4.13"/>
    </reaction>
</comment>
<dbReference type="InterPro" id="IPR016188">
    <property type="entry name" value="PurM-like_N"/>
</dbReference>
<evidence type="ECO:0000256" key="8">
    <source>
        <dbReference type="ARBA" id="ARBA00022679"/>
    </source>
</evidence>
<dbReference type="PROSITE" id="PS50975">
    <property type="entry name" value="ATP_GRASP"/>
    <property type="match status" value="1"/>
</dbReference>
<comment type="pathway">
    <text evidence="1 16">Purine metabolism; IMP biosynthesis via de novo pathway; 5-amino-1-(5-phospho-D-ribosyl)imidazole from N(2)-formyl-N(1)-(5-phospho-D-ribosyl)glycinamide: step 2/2.</text>
</comment>
<keyword evidence="12 15" id="KW-0067">ATP-binding</keyword>
<dbReference type="EC" id="6.3.4.13" evidence="16"/>
<dbReference type="EC" id="2.1.2.2" evidence="16"/>
<keyword evidence="9 16" id="KW-0479">Metal-binding</keyword>
<dbReference type="InterPro" id="IPR020562">
    <property type="entry name" value="PRibGlycinamide_synth_N"/>
</dbReference>
<keyword evidence="8" id="KW-0808">Transferase</keyword>
<dbReference type="Pfam" id="PF00551">
    <property type="entry name" value="Formyl_trans_N"/>
    <property type="match status" value="1"/>
</dbReference>
<evidence type="ECO:0000256" key="3">
    <source>
        <dbReference type="ARBA" id="ARBA00005174"/>
    </source>
</evidence>
<keyword evidence="14 16" id="KW-0511">Multifunctional enzyme</keyword>
<dbReference type="NCBIfam" id="TIGR00639">
    <property type="entry name" value="PurN"/>
    <property type="match status" value="1"/>
</dbReference>
<dbReference type="Gene3D" id="3.30.470.20">
    <property type="entry name" value="ATP-grasp fold, B domain"/>
    <property type="match status" value="1"/>
</dbReference>
<dbReference type="SUPFAM" id="SSF52440">
    <property type="entry name" value="PreATP-grasp domain"/>
    <property type="match status" value="1"/>
</dbReference>
<dbReference type="InterPro" id="IPR013815">
    <property type="entry name" value="ATP_grasp_subdomain_1"/>
</dbReference>
<feature type="compositionally biased region" description="Low complexity" evidence="17">
    <location>
        <begin position="866"/>
        <end position="898"/>
    </location>
</feature>
<dbReference type="Gene3D" id="3.40.50.20">
    <property type="match status" value="1"/>
</dbReference>
<dbReference type="InterPro" id="IPR002376">
    <property type="entry name" value="Formyl_transf_N"/>
</dbReference>
<dbReference type="PANTHER" id="PTHR10520:SF12">
    <property type="entry name" value="TRIFUNCTIONAL PURINE BIOSYNTHETIC PROTEIN ADENOSINE-3"/>
    <property type="match status" value="1"/>
</dbReference>
<dbReference type="InterPro" id="IPR020560">
    <property type="entry name" value="PRibGlycinamide_synth_C-dom"/>
</dbReference>
<dbReference type="Pfam" id="PF01071">
    <property type="entry name" value="GARS_A"/>
    <property type="match status" value="1"/>
</dbReference>
<dbReference type="SMART" id="SM01210">
    <property type="entry name" value="GARS_C"/>
    <property type="match status" value="1"/>
</dbReference>
<evidence type="ECO:0000256" key="15">
    <source>
        <dbReference type="PROSITE-ProRule" id="PRU00409"/>
    </source>
</evidence>
<comment type="catalytic activity">
    <reaction evidence="16">
        <text>2-formamido-N(1)-(5-O-phospho-beta-D-ribosyl)acetamidine + ATP = 5-amino-1-(5-phospho-beta-D-ribosyl)imidazole + ADP + phosphate + H(+)</text>
        <dbReference type="Rhea" id="RHEA:23032"/>
        <dbReference type="ChEBI" id="CHEBI:15378"/>
        <dbReference type="ChEBI" id="CHEBI:30616"/>
        <dbReference type="ChEBI" id="CHEBI:43474"/>
        <dbReference type="ChEBI" id="CHEBI:137981"/>
        <dbReference type="ChEBI" id="CHEBI:147287"/>
        <dbReference type="ChEBI" id="CHEBI:456216"/>
        <dbReference type="EC" id="6.3.3.1"/>
    </reaction>
</comment>
<comment type="pathway">
    <text evidence="3 16">Purine metabolism; IMP biosynthesis via de novo pathway; N(1)-(5-phospho-D-ribosyl)glycinamide from 5-phospho-alpha-D-ribose 1-diphosphate: step 2/2.</text>
</comment>
<proteinExistence type="inferred from homology"/>
<dbReference type="HAMAP" id="MF_00138">
    <property type="entry name" value="GARS"/>
    <property type="match status" value="1"/>
</dbReference>
<dbReference type="Gene3D" id="3.30.1330.10">
    <property type="entry name" value="PurM-like, N-terminal domain"/>
    <property type="match status" value="1"/>
</dbReference>
<evidence type="ECO:0000313" key="20">
    <source>
        <dbReference type="Proteomes" id="UP000825002"/>
    </source>
</evidence>
<dbReference type="PROSITE" id="PS00184">
    <property type="entry name" value="GARS"/>
    <property type="match status" value="1"/>
</dbReference>
<dbReference type="SUPFAM" id="SSF55326">
    <property type="entry name" value="PurM N-terminal domain-like"/>
    <property type="match status" value="1"/>
</dbReference>
<keyword evidence="11 16" id="KW-0658">Purine biosynthesis</keyword>
<dbReference type="InterPro" id="IPR011054">
    <property type="entry name" value="Rudment_hybrid_motif"/>
</dbReference>
<dbReference type="InterPro" id="IPR000115">
    <property type="entry name" value="PRibGlycinamide_synth"/>
</dbReference>
<evidence type="ECO:0000256" key="9">
    <source>
        <dbReference type="ARBA" id="ARBA00022723"/>
    </source>
</evidence>
<evidence type="ECO:0000256" key="10">
    <source>
        <dbReference type="ARBA" id="ARBA00022741"/>
    </source>
</evidence>
<keyword evidence="10 15" id="KW-0547">Nucleotide-binding</keyword>
<keyword evidence="20" id="KW-1185">Reference proteome</keyword>
<sequence length="1118" mass="122219">MTKEVLVIGGGAREHAITLKLLHSPIISKIYVAPGNPGMYLAEPKRVILLGIDVSNVNNIIEWCKTKRPDMVVVGPEDPLNKGVAEKLAVIGVTCFGPSSRAARIECDKSYAKDFMVRHNIPTAQYRSFTSSKEAKHYVMNETNFQSGYVVKASGLAAGKGTLIAKTKQEACEHIETCLDRKVFGDAGTTTVVEEFLEGEECSVLAFTDGVNVSLMPAAQDHKRAYDNDFGPNTGGMGAICPFDLVESDSQLREQIKREIIDRAIKGMHDDGHAFVGVLFAGVMLTPLPSSFSASNKGGRPQYRISTLEYNCRFGDPETQSILPLLETDLFQILLACVSGRLNTIEIKWKLDVFTCGIVIADAGYPETSITKGQLIEGLERANTADEYSLAAPAAASNDDDDHRIAFVIHAGTKFKDDQRRDIVTNGGRILTVVGVGHSLESAVEKALRHVRTIRIAKSRFRSDLGRRQIARAQIQLTYKSSGVDIEKGNRFVDHVKEAVKVTFRDGVMSQIGAFGAFFDLSSCGYLDPILVSSTDGVGTKLKLAIETGLYADVGIDLVAMCVNDILVHGAEPLFFLDYFACGHLELSVAKKVIESIAFGCTQANCALIGGETAELPGLYQGIDIDLAGFAVGAVSRHKILPRMSEIRAGDTIIGLASNGVHSNGYSLVRKIIKLKRIDICARGSCKFDKSFSNLAEALLTPTQIYVQQMITIIKADLMKAAAHITGGGLLENIPRSLPKNLCAKIDAKKWPILPVFKWIRDQANVDLKEMIRTFNCGLGMICIVAREDLERTMRLLAANSTVGVYHVGELIERIALNGSQCIVDNLDDAFISGPAYLSRDHHYTAATTPPSTDSVETKESSIDGTTTTLSTATMTETLQKPSKSLSSGSNNSNNKNKTPLKKVNHKEHKKVAILLSGTGTNAKSIIEHEKQYELSEGSCPYRVCLVVSNVTDALGLEYARQANIETCVISHKDYKTRLEFDMQISRTLKQKGIDLVCLAGFMRILTPEFVNEWAGRLINIHPSLLPAFKGMDAYKRAIEAGVRLTGCTVHFVNEHVDDGAIILQEPIMLLPDDTVHSLVERGKRIENKTYPRAVYMLTKGLVKLDIATNKLVWKPTS</sequence>
<feature type="compositionally biased region" description="Polar residues" evidence="17">
    <location>
        <begin position="846"/>
        <end position="855"/>
    </location>
</feature>